<dbReference type="InterPro" id="IPR029069">
    <property type="entry name" value="HotDog_dom_sf"/>
</dbReference>
<gene>
    <name evidence="1" type="ORF">HNQ93_003970</name>
</gene>
<dbReference type="SUPFAM" id="SSF54637">
    <property type="entry name" value="Thioesterase/thiol ester dehydrase-isomerase"/>
    <property type="match status" value="1"/>
</dbReference>
<comment type="caution">
    <text evidence="1">The sequence shown here is derived from an EMBL/GenBank/DDBJ whole genome shotgun (WGS) entry which is preliminary data.</text>
</comment>
<reference evidence="1 2" key="1">
    <citation type="submission" date="2020-08" db="EMBL/GenBank/DDBJ databases">
        <title>Genomic Encyclopedia of Type Strains, Phase IV (KMG-IV): sequencing the most valuable type-strain genomes for metagenomic binning, comparative biology and taxonomic classification.</title>
        <authorList>
            <person name="Goeker M."/>
        </authorList>
    </citation>
    <scope>NUCLEOTIDE SEQUENCE [LARGE SCALE GENOMIC DNA]</scope>
    <source>
        <strain evidence="1 2">DSM 26718</strain>
    </source>
</reference>
<dbReference type="Gene3D" id="3.10.129.10">
    <property type="entry name" value="Hotdog Thioesterase"/>
    <property type="match status" value="1"/>
</dbReference>
<dbReference type="EMBL" id="JACHGG010000008">
    <property type="protein sequence ID" value="MBB6061092.1"/>
    <property type="molecule type" value="Genomic_DNA"/>
</dbReference>
<protein>
    <submittedName>
        <fullName evidence="1">Acyl-CoA hydrolase</fullName>
    </submittedName>
</protein>
<dbReference type="GO" id="GO:0016787">
    <property type="term" value="F:hydrolase activity"/>
    <property type="evidence" value="ECO:0007669"/>
    <property type="project" value="UniProtKB-KW"/>
</dbReference>
<organism evidence="1 2">
    <name type="scientific">Hymenobacter luteus</name>
    <dbReference type="NCBI Taxonomy" id="1411122"/>
    <lineage>
        <taxon>Bacteria</taxon>
        <taxon>Pseudomonadati</taxon>
        <taxon>Bacteroidota</taxon>
        <taxon>Cytophagia</taxon>
        <taxon>Cytophagales</taxon>
        <taxon>Hymenobacteraceae</taxon>
        <taxon>Hymenobacter</taxon>
    </lineage>
</organism>
<keyword evidence="2" id="KW-1185">Reference proteome</keyword>
<name>A0A7W9T3U1_9BACT</name>
<evidence type="ECO:0000313" key="1">
    <source>
        <dbReference type="EMBL" id="MBB6061092.1"/>
    </source>
</evidence>
<evidence type="ECO:0000313" key="2">
    <source>
        <dbReference type="Proteomes" id="UP000532746"/>
    </source>
</evidence>
<dbReference type="Proteomes" id="UP000532746">
    <property type="component" value="Unassembled WGS sequence"/>
</dbReference>
<dbReference type="AlphaFoldDB" id="A0A7W9T3U1"/>
<proteinExistence type="predicted"/>
<accession>A0A7W9T3U1</accession>
<sequence length="62" mass="6990">MLVGIEVTAEDVRTGTVKHTNTCYFPMVAKDDEGQPAIVPGLRLETSENTRRFLEAIKRREV</sequence>
<keyword evidence="1" id="KW-0378">Hydrolase</keyword>